<evidence type="ECO:0000313" key="1">
    <source>
        <dbReference type="EMBL" id="CEK76658.1"/>
    </source>
</evidence>
<accession>A0A0B7A793</accession>
<proteinExistence type="predicted"/>
<sequence length="68" mass="7476">MEGQYMSSQQVSSTLTKMAVYQAELVTLGRTCDRNSGEGGGVPNNIYDHTLSLSVTFILLNKQKMFEG</sequence>
<protein>
    <submittedName>
        <fullName evidence="1">Uncharacterized protein</fullName>
    </submittedName>
</protein>
<dbReference type="AlphaFoldDB" id="A0A0B7A793"/>
<gene>
    <name evidence="1" type="primary">ORF100970</name>
</gene>
<dbReference type="EMBL" id="HACG01029793">
    <property type="protein sequence ID" value="CEK76658.1"/>
    <property type="molecule type" value="Transcribed_RNA"/>
</dbReference>
<name>A0A0B7A793_9EUPU</name>
<reference evidence="1" key="1">
    <citation type="submission" date="2014-12" db="EMBL/GenBank/DDBJ databases">
        <title>Insight into the proteome of Arion vulgaris.</title>
        <authorList>
            <person name="Aradska J."/>
            <person name="Bulat T."/>
            <person name="Smidak R."/>
            <person name="Sarate P."/>
            <person name="Gangsoo J."/>
            <person name="Sialana F."/>
            <person name="Bilban M."/>
            <person name="Lubec G."/>
        </authorList>
    </citation>
    <scope>NUCLEOTIDE SEQUENCE</scope>
    <source>
        <tissue evidence="1">Skin</tissue>
    </source>
</reference>
<organism evidence="1">
    <name type="scientific">Arion vulgaris</name>
    <dbReference type="NCBI Taxonomy" id="1028688"/>
    <lineage>
        <taxon>Eukaryota</taxon>
        <taxon>Metazoa</taxon>
        <taxon>Spiralia</taxon>
        <taxon>Lophotrochozoa</taxon>
        <taxon>Mollusca</taxon>
        <taxon>Gastropoda</taxon>
        <taxon>Heterobranchia</taxon>
        <taxon>Euthyneura</taxon>
        <taxon>Panpulmonata</taxon>
        <taxon>Eupulmonata</taxon>
        <taxon>Stylommatophora</taxon>
        <taxon>Helicina</taxon>
        <taxon>Arionoidea</taxon>
        <taxon>Arionidae</taxon>
        <taxon>Arion</taxon>
    </lineage>
</organism>